<feature type="transmembrane region" description="Helical" evidence="2">
    <location>
        <begin position="12"/>
        <end position="31"/>
    </location>
</feature>
<dbReference type="EMBL" id="JBEPLT010000001">
    <property type="protein sequence ID" value="MET3559331.1"/>
    <property type="molecule type" value="Genomic_DNA"/>
</dbReference>
<gene>
    <name evidence="3" type="ORF">ABID39_000001</name>
</gene>
<evidence type="ECO:0000313" key="3">
    <source>
        <dbReference type="EMBL" id="MET3559331.1"/>
    </source>
</evidence>
<accession>A0ABV2FLA1</accession>
<reference evidence="3 4" key="1">
    <citation type="submission" date="2024-06" db="EMBL/GenBank/DDBJ databases">
        <title>Genomic Encyclopedia of Type Strains, Phase IV (KMG-IV): sequencing the most valuable type-strain genomes for metagenomic binning, comparative biology and taxonomic classification.</title>
        <authorList>
            <person name="Goeker M."/>
        </authorList>
    </citation>
    <scope>NUCLEOTIDE SEQUENCE [LARGE SCALE GENOMIC DNA]</scope>
    <source>
        <strain evidence="3 4">DSM 23650</strain>
    </source>
</reference>
<evidence type="ECO:0000256" key="1">
    <source>
        <dbReference type="SAM" id="MobiDB-lite"/>
    </source>
</evidence>
<comment type="caution">
    <text evidence="3">The sequence shown here is derived from an EMBL/GenBank/DDBJ whole genome shotgun (WGS) entry which is preliminary data.</text>
</comment>
<feature type="compositionally biased region" description="Basic and acidic residues" evidence="1">
    <location>
        <begin position="74"/>
        <end position="92"/>
    </location>
</feature>
<sequence length="172" mass="19025">MNKDSYHSIKRGLALSLTVHAIFLIWGAFHFTSSVSLPQPLEAIPITFAPLSQEFASQRGALNVPVRAIPSEKPTIKPQEKEEAHHVGEGKIDSIAPFKPNEKPKLVETTSSLSGEKKTPEESSTLFEKQEFSKTKVEDIFEKVTPEVPLEKPEVAEKVTPEVPLETPEVAE</sequence>
<keyword evidence="2" id="KW-1133">Transmembrane helix</keyword>
<evidence type="ECO:0008006" key="5">
    <source>
        <dbReference type="Google" id="ProtNLM"/>
    </source>
</evidence>
<feature type="non-terminal residue" evidence="3">
    <location>
        <position position="172"/>
    </location>
</feature>
<keyword evidence="4" id="KW-1185">Reference proteome</keyword>
<evidence type="ECO:0000313" key="4">
    <source>
        <dbReference type="Proteomes" id="UP001549112"/>
    </source>
</evidence>
<protein>
    <recommendedName>
        <fullName evidence="5">Energy transducer TonB</fullName>
    </recommendedName>
</protein>
<name>A0ABV2FLA1_9HYPH</name>
<proteinExistence type="predicted"/>
<dbReference type="Proteomes" id="UP001549112">
    <property type="component" value="Unassembled WGS sequence"/>
</dbReference>
<organism evidence="3 4">
    <name type="scientific">Bartonella japonica</name>
    <dbReference type="NCBI Taxonomy" id="357761"/>
    <lineage>
        <taxon>Bacteria</taxon>
        <taxon>Pseudomonadati</taxon>
        <taxon>Pseudomonadota</taxon>
        <taxon>Alphaproteobacteria</taxon>
        <taxon>Hyphomicrobiales</taxon>
        <taxon>Bartonellaceae</taxon>
        <taxon>Bartonella</taxon>
    </lineage>
</organism>
<feature type="region of interest" description="Disordered" evidence="1">
    <location>
        <begin position="69"/>
        <end position="130"/>
    </location>
</feature>
<feature type="compositionally biased region" description="Basic and acidic residues" evidence="1">
    <location>
        <begin position="147"/>
        <end position="160"/>
    </location>
</feature>
<keyword evidence="2" id="KW-0812">Transmembrane</keyword>
<keyword evidence="2" id="KW-0472">Membrane</keyword>
<evidence type="ECO:0000256" key="2">
    <source>
        <dbReference type="SAM" id="Phobius"/>
    </source>
</evidence>
<feature type="region of interest" description="Disordered" evidence="1">
    <location>
        <begin position="147"/>
        <end position="172"/>
    </location>
</feature>